<dbReference type="InParanoid" id="A0A517SHC0"/>
<organism evidence="1 2">
    <name type="scientific">Caulifigura coniformis</name>
    <dbReference type="NCBI Taxonomy" id="2527983"/>
    <lineage>
        <taxon>Bacteria</taxon>
        <taxon>Pseudomonadati</taxon>
        <taxon>Planctomycetota</taxon>
        <taxon>Planctomycetia</taxon>
        <taxon>Planctomycetales</taxon>
        <taxon>Planctomycetaceae</taxon>
        <taxon>Caulifigura</taxon>
    </lineage>
</organism>
<reference evidence="1 2" key="1">
    <citation type="submission" date="2019-02" db="EMBL/GenBank/DDBJ databases">
        <title>Deep-cultivation of Planctomycetes and their phenomic and genomic characterization uncovers novel biology.</title>
        <authorList>
            <person name="Wiegand S."/>
            <person name="Jogler M."/>
            <person name="Boedeker C."/>
            <person name="Pinto D."/>
            <person name="Vollmers J."/>
            <person name="Rivas-Marin E."/>
            <person name="Kohn T."/>
            <person name="Peeters S.H."/>
            <person name="Heuer A."/>
            <person name="Rast P."/>
            <person name="Oberbeckmann S."/>
            <person name="Bunk B."/>
            <person name="Jeske O."/>
            <person name="Meyerdierks A."/>
            <person name="Storesund J.E."/>
            <person name="Kallscheuer N."/>
            <person name="Luecker S."/>
            <person name="Lage O.M."/>
            <person name="Pohl T."/>
            <person name="Merkel B.J."/>
            <person name="Hornburger P."/>
            <person name="Mueller R.-W."/>
            <person name="Bruemmer F."/>
            <person name="Labrenz M."/>
            <person name="Spormann A.M."/>
            <person name="Op den Camp H."/>
            <person name="Overmann J."/>
            <person name="Amann R."/>
            <person name="Jetten M.S.M."/>
            <person name="Mascher T."/>
            <person name="Medema M.H."/>
            <person name="Devos D.P."/>
            <person name="Kaster A.-K."/>
            <person name="Ovreas L."/>
            <person name="Rohde M."/>
            <person name="Galperin M.Y."/>
            <person name="Jogler C."/>
        </authorList>
    </citation>
    <scope>NUCLEOTIDE SEQUENCE [LARGE SCALE GENOMIC DNA]</scope>
    <source>
        <strain evidence="1 2">Pan44</strain>
    </source>
</reference>
<name>A0A517SHC0_9PLAN</name>
<accession>A0A517SHC0</accession>
<dbReference type="EMBL" id="CP036271">
    <property type="protein sequence ID" value="QDT55523.1"/>
    <property type="molecule type" value="Genomic_DNA"/>
</dbReference>
<evidence type="ECO:0000313" key="1">
    <source>
        <dbReference type="EMBL" id="QDT55523.1"/>
    </source>
</evidence>
<gene>
    <name evidence="1" type="ORF">Pan44_35670</name>
</gene>
<dbReference type="Proteomes" id="UP000315700">
    <property type="component" value="Chromosome"/>
</dbReference>
<proteinExistence type="predicted"/>
<dbReference type="AlphaFoldDB" id="A0A517SHC0"/>
<sequence>MIDTPSAPKRWRWPVAVFLGAAVATVFWSSSQVDPRLVGRWQTAPQTFPWPHVVTFDFGRDGVVIEDSGIAGKTRNFWTVERDSIVIRPDRVMTASTLPGQFLQWAQENWSGAPAPPPPDAFRIVSITEKTLTLEYVGVRRWPAPTYVLTRVPE</sequence>
<dbReference type="RefSeq" id="WP_145031395.1">
    <property type="nucleotide sequence ID" value="NZ_CP036271.1"/>
</dbReference>
<keyword evidence="2" id="KW-1185">Reference proteome</keyword>
<evidence type="ECO:0000313" key="2">
    <source>
        <dbReference type="Proteomes" id="UP000315700"/>
    </source>
</evidence>
<dbReference type="KEGG" id="ccos:Pan44_35670"/>
<protein>
    <submittedName>
        <fullName evidence="1">Uncharacterized protein</fullName>
    </submittedName>
</protein>